<name>A0A0K2UYN8_LEPSM</name>
<reference evidence="1" key="1">
    <citation type="submission" date="2014-05" db="EMBL/GenBank/DDBJ databases">
        <authorList>
            <person name="Chronopoulou M."/>
        </authorList>
    </citation>
    <scope>NUCLEOTIDE SEQUENCE</scope>
    <source>
        <tissue evidence="1">Whole organism</tissue>
    </source>
</reference>
<dbReference type="AlphaFoldDB" id="A0A0K2UYN8"/>
<proteinExistence type="predicted"/>
<organism evidence="1">
    <name type="scientific">Lepeophtheirus salmonis</name>
    <name type="common">Salmon louse</name>
    <name type="synonym">Caligus salmonis</name>
    <dbReference type="NCBI Taxonomy" id="72036"/>
    <lineage>
        <taxon>Eukaryota</taxon>
        <taxon>Metazoa</taxon>
        <taxon>Ecdysozoa</taxon>
        <taxon>Arthropoda</taxon>
        <taxon>Crustacea</taxon>
        <taxon>Multicrustacea</taxon>
        <taxon>Hexanauplia</taxon>
        <taxon>Copepoda</taxon>
        <taxon>Siphonostomatoida</taxon>
        <taxon>Caligidae</taxon>
        <taxon>Lepeophtheirus</taxon>
    </lineage>
</organism>
<evidence type="ECO:0000313" key="1">
    <source>
        <dbReference type="EMBL" id="CDW42977.1"/>
    </source>
</evidence>
<protein>
    <submittedName>
        <fullName evidence="1">Uncharacterized protein</fullName>
    </submittedName>
</protein>
<accession>A0A0K2UYN8</accession>
<sequence length="32" mass="3878">MIYYPRASMVTVVPHCPHEEKLSTLLWIKFRM</sequence>
<dbReference type="EMBL" id="HACA01025616">
    <property type="protein sequence ID" value="CDW42977.1"/>
    <property type="molecule type" value="Transcribed_RNA"/>
</dbReference>